<dbReference type="EMBL" id="JADPMV010000001">
    <property type="protein sequence ID" value="MBS7661670.1"/>
    <property type="molecule type" value="Genomic_DNA"/>
</dbReference>
<dbReference type="Pfam" id="PF00528">
    <property type="entry name" value="BPD_transp_1"/>
    <property type="match status" value="1"/>
</dbReference>
<comment type="caution">
    <text evidence="9">The sequence shown here is derived from an EMBL/GenBank/DDBJ whole genome shotgun (WGS) entry which is preliminary data.</text>
</comment>
<feature type="transmembrane region" description="Helical" evidence="7">
    <location>
        <begin position="223"/>
        <end position="243"/>
    </location>
</feature>
<dbReference type="CDD" id="cd06261">
    <property type="entry name" value="TM_PBP2"/>
    <property type="match status" value="1"/>
</dbReference>
<reference evidence="9 10" key="1">
    <citation type="journal article" date="2021" name="Syst. Appl. Microbiol.">
        <title>Pseudomonas lalucatii sp. nov. isolated from Vallgornera, a karstic cave in Mallorca, Western Mediterranean.</title>
        <authorList>
            <person name="Busquets A."/>
            <person name="Mulet M."/>
            <person name="Gomila M."/>
            <person name="Garcia-Valdes E."/>
        </authorList>
    </citation>
    <scope>NUCLEOTIDE SEQUENCE [LARGE SCALE GENOMIC DNA]</scope>
    <source>
        <strain evidence="9 10">R1b54</strain>
    </source>
</reference>
<feature type="transmembrane region" description="Helical" evidence="7">
    <location>
        <begin position="141"/>
        <end position="167"/>
    </location>
</feature>
<feature type="transmembrane region" description="Helical" evidence="7">
    <location>
        <begin position="47"/>
        <end position="66"/>
    </location>
</feature>
<dbReference type="PROSITE" id="PS50928">
    <property type="entry name" value="ABC_TM1"/>
    <property type="match status" value="1"/>
</dbReference>
<keyword evidence="6 7" id="KW-0472">Membrane</keyword>
<dbReference type="Proteomes" id="UP001196601">
    <property type="component" value="Unassembled WGS sequence"/>
</dbReference>
<evidence type="ECO:0000256" key="3">
    <source>
        <dbReference type="ARBA" id="ARBA00022475"/>
    </source>
</evidence>
<evidence type="ECO:0000256" key="6">
    <source>
        <dbReference type="ARBA" id="ARBA00023136"/>
    </source>
</evidence>
<evidence type="ECO:0000256" key="1">
    <source>
        <dbReference type="ARBA" id="ARBA00004651"/>
    </source>
</evidence>
<evidence type="ECO:0000256" key="2">
    <source>
        <dbReference type="ARBA" id="ARBA00022448"/>
    </source>
</evidence>
<evidence type="ECO:0000256" key="4">
    <source>
        <dbReference type="ARBA" id="ARBA00022692"/>
    </source>
</evidence>
<comment type="subcellular location">
    <subcellularLocation>
        <location evidence="1 7">Cell membrane</location>
        <topology evidence="1 7">Multi-pass membrane protein</topology>
    </subcellularLocation>
</comment>
<keyword evidence="2 7" id="KW-0813">Transport</keyword>
<protein>
    <submittedName>
        <fullName evidence="9">ABC transporter permease subunit</fullName>
    </submittedName>
</protein>
<organism evidence="9 10">
    <name type="scientific">Pseudomonas lalucatii</name>
    <dbReference type="NCBI Taxonomy" id="1424203"/>
    <lineage>
        <taxon>Bacteria</taxon>
        <taxon>Pseudomonadati</taxon>
        <taxon>Pseudomonadota</taxon>
        <taxon>Gammaproteobacteria</taxon>
        <taxon>Pseudomonadales</taxon>
        <taxon>Pseudomonadaceae</taxon>
        <taxon>Pseudomonas</taxon>
    </lineage>
</organism>
<gene>
    <name evidence="9" type="ORF">I0D00_06885</name>
</gene>
<dbReference type="PANTHER" id="PTHR47737">
    <property type="entry name" value="GLYCINE BETAINE/PROLINE BETAINE TRANSPORT SYSTEM PERMEASE PROTEIN PROW"/>
    <property type="match status" value="1"/>
</dbReference>
<dbReference type="SUPFAM" id="SSF161098">
    <property type="entry name" value="MetI-like"/>
    <property type="match status" value="1"/>
</dbReference>
<comment type="similarity">
    <text evidence="7">Belongs to the binding-protein-dependent transport system permease family.</text>
</comment>
<dbReference type="PANTHER" id="PTHR47737:SF1">
    <property type="entry name" value="GLYCINE BETAINE_PROLINE BETAINE TRANSPORT SYSTEM PERMEASE PROTEIN PROW"/>
    <property type="match status" value="1"/>
</dbReference>
<evidence type="ECO:0000256" key="7">
    <source>
        <dbReference type="RuleBase" id="RU363032"/>
    </source>
</evidence>
<feature type="transmembrane region" description="Helical" evidence="7">
    <location>
        <begin position="200"/>
        <end position="216"/>
    </location>
</feature>
<feature type="transmembrane region" description="Helical" evidence="7">
    <location>
        <begin position="96"/>
        <end position="120"/>
    </location>
</feature>
<dbReference type="InterPro" id="IPR000515">
    <property type="entry name" value="MetI-like"/>
</dbReference>
<evidence type="ECO:0000313" key="9">
    <source>
        <dbReference type="EMBL" id="MBS7661670.1"/>
    </source>
</evidence>
<keyword evidence="4 7" id="KW-0812">Transmembrane</keyword>
<evidence type="ECO:0000259" key="8">
    <source>
        <dbReference type="PROSITE" id="PS50928"/>
    </source>
</evidence>
<keyword evidence="10" id="KW-1185">Reference proteome</keyword>
<feature type="transmembrane region" description="Helical" evidence="7">
    <location>
        <begin position="71"/>
        <end position="90"/>
    </location>
</feature>
<dbReference type="Gene3D" id="1.10.3720.10">
    <property type="entry name" value="MetI-like"/>
    <property type="match status" value="1"/>
</dbReference>
<name>A0ABS5PYU2_9PSED</name>
<evidence type="ECO:0000256" key="5">
    <source>
        <dbReference type="ARBA" id="ARBA00022989"/>
    </source>
</evidence>
<evidence type="ECO:0000313" key="10">
    <source>
        <dbReference type="Proteomes" id="UP001196601"/>
    </source>
</evidence>
<proteinExistence type="inferred from homology"/>
<keyword evidence="3" id="KW-1003">Cell membrane</keyword>
<keyword evidence="5 7" id="KW-1133">Transmembrane helix</keyword>
<accession>A0ABS5PYU2</accession>
<feature type="domain" description="ABC transmembrane type-1" evidence="8">
    <location>
        <begin position="93"/>
        <end position="272"/>
    </location>
</feature>
<feature type="transmembrane region" description="Helical" evidence="7">
    <location>
        <begin position="255"/>
        <end position="272"/>
    </location>
</feature>
<dbReference type="InterPro" id="IPR035906">
    <property type="entry name" value="MetI-like_sf"/>
</dbReference>
<sequence length="287" mass="31392">MFPELIDPRYFRGAVDDSIEQFVIQWATFLEEAFYPFLQLLNLFESLLLGSPWWLIIGLVAAAAYASSRKVLLAALIALAMFAIGFLGLWEDGMRTLALMLVCTLVATLIGIPMGILMSWSNRFRALMLPVLDIMQTMPSFVYLIPAIMLFGPGKIPAVLATVVYAVPPLIRLTDLGIRHVDGEIIEAAQSFGANRMQKLFWVQIPLALPSIMAGINQATMMALSMVVIASMIGAQGLGFQVLQGITRLEVGRGLLAGLAIVLLAVVFDRITQAFGKRAQAHLHTNS</sequence>